<accession>A0A1J0AE54</accession>
<proteinExistence type="predicted"/>
<dbReference type="Pfam" id="PF04965">
    <property type="entry name" value="GPW_gp25"/>
    <property type="match status" value="1"/>
</dbReference>
<evidence type="ECO:0000259" key="1">
    <source>
        <dbReference type="Pfam" id="PF04965"/>
    </source>
</evidence>
<dbReference type="InterPro" id="IPR007048">
    <property type="entry name" value="IraD/Gp25-like"/>
</dbReference>
<gene>
    <name evidence="2" type="ORF">GlitD10_1887</name>
</gene>
<evidence type="ECO:0000313" key="2">
    <source>
        <dbReference type="EMBL" id="APB34213.1"/>
    </source>
</evidence>
<dbReference type="OrthoDB" id="9802846at2"/>
<sequence>MNDPGHLGRGWAFPPGISPQGGIQLSAAAVNVREAIWIILTTELGERVYRSTFGCRLGELVFAPLNSQTLLLTRLYVEEALQAWEPRIILDQVVTLPEATLGRVVITINYRLKATYEPGSVVYPFYLNGGQ</sequence>
<organism evidence="2 3">
    <name type="scientific">Gloeomargarita lithophora Alchichica-D10</name>
    <dbReference type="NCBI Taxonomy" id="1188229"/>
    <lineage>
        <taxon>Bacteria</taxon>
        <taxon>Bacillati</taxon>
        <taxon>Cyanobacteriota</taxon>
        <taxon>Cyanophyceae</taxon>
        <taxon>Gloeomargaritales</taxon>
        <taxon>Gloeomargaritaceae</taxon>
        <taxon>Gloeomargarita</taxon>
    </lineage>
</organism>
<name>A0A1J0AE54_9CYAN</name>
<dbReference type="KEGG" id="glt:GlitD10_1887"/>
<keyword evidence="3" id="KW-1185">Reference proteome</keyword>
<dbReference type="Gene3D" id="3.10.450.40">
    <property type="match status" value="1"/>
</dbReference>
<dbReference type="RefSeq" id="WP_071454691.1">
    <property type="nucleotide sequence ID" value="NZ_CP017675.1"/>
</dbReference>
<dbReference type="STRING" id="1188229.GlitD10_1887"/>
<dbReference type="SUPFAM" id="SSF160719">
    <property type="entry name" value="gpW/gp25-like"/>
    <property type="match status" value="1"/>
</dbReference>
<dbReference type="AlphaFoldDB" id="A0A1J0AE54"/>
<feature type="domain" description="IraD/Gp25-like" evidence="1">
    <location>
        <begin position="31"/>
        <end position="115"/>
    </location>
</feature>
<protein>
    <submittedName>
        <fullName evidence="2">GPW/gp25 family protein</fullName>
    </submittedName>
</protein>
<dbReference type="EMBL" id="CP017675">
    <property type="protein sequence ID" value="APB34213.1"/>
    <property type="molecule type" value="Genomic_DNA"/>
</dbReference>
<evidence type="ECO:0000313" key="3">
    <source>
        <dbReference type="Proteomes" id="UP000180235"/>
    </source>
</evidence>
<dbReference type="Proteomes" id="UP000180235">
    <property type="component" value="Chromosome"/>
</dbReference>
<reference evidence="2 3" key="1">
    <citation type="submission" date="2016-10" db="EMBL/GenBank/DDBJ databases">
        <title>Description of Gloeomargarita lithophora gen. nov., sp. nov., a thylakoid-bearing basal-branching cyanobacterium with intracellular carbonates, and proposal for Gloeomargaritales ord. nov.</title>
        <authorList>
            <person name="Moreira D."/>
            <person name="Tavera R."/>
            <person name="Benzerara K."/>
            <person name="Skouri-Panet F."/>
            <person name="Couradeau E."/>
            <person name="Gerard E."/>
            <person name="Loussert C."/>
            <person name="Novelo E."/>
            <person name="Zivanovic Y."/>
            <person name="Lopez-Garcia P."/>
        </authorList>
    </citation>
    <scope>NUCLEOTIDE SEQUENCE [LARGE SCALE GENOMIC DNA]</scope>
    <source>
        <strain evidence="2 3">D10</strain>
    </source>
</reference>